<name>A0A392SZT4_9FABA</name>
<feature type="non-terminal residue" evidence="1">
    <location>
        <position position="1"/>
    </location>
</feature>
<dbReference type="EMBL" id="LXQA010478572">
    <property type="protein sequence ID" value="MCI54393.1"/>
    <property type="molecule type" value="Genomic_DNA"/>
</dbReference>
<keyword evidence="2" id="KW-1185">Reference proteome</keyword>
<accession>A0A392SZT4</accession>
<reference evidence="1 2" key="1">
    <citation type="journal article" date="2018" name="Front. Plant Sci.">
        <title>Red Clover (Trifolium pratense) and Zigzag Clover (T. medium) - A Picture of Genomic Similarities and Differences.</title>
        <authorList>
            <person name="Dluhosova J."/>
            <person name="Istvanek J."/>
            <person name="Nedelnik J."/>
            <person name="Repkova J."/>
        </authorList>
    </citation>
    <scope>NUCLEOTIDE SEQUENCE [LARGE SCALE GENOMIC DNA]</scope>
    <source>
        <strain evidence="2">cv. 10/8</strain>
        <tissue evidence="1">Leaf</tissue>
    </source>
</reference>
<dbReference type="AlphaFoldDB" id="A0A392SZT4"/>
<evidence type="ECO:0000313" key="2">
    <source>
        <dbReference type="Proteomes" id="UP000265520"/>
    </source>
</evidence>
<comment type="caution">
    <text evidence="1">The sequence shown here is derived from an EMBL/GenBank/DDBJ whole genome shotgun (WGS) entry which is preliminary data.</text>
</comment>
<sequence length="65" mass="7306">CYTGNLNDRSLSVEDGPYKVHPTEPHIGTIWVHRLFLLDNSNGLDGLQLLLQTSDLLVPHLDLLQ</sequence>
<organism evidence="1 2">
    <name type="scientific">Trifolium medium</name>
    <dbReference type="NCBI Taxonomy" id="97028"/>
    <lineage>
        <taxon>Eukaryota</taxon>
        <taxon>Viridiplantae</taxon>
        <taxon>Streptophyta</taxon>
        <taxon>Embryophyta</taxon>
        <taxon>Tracheophyta</taxon>
        <taxon>Spermatophyta</taxon>
        <taxon>Magnoliopsida</taxon>
        <taxon>eudicotyledons</taxon>
        <taxon>Gunneridae</taxon>
        <taxon>Pentapetalae</taxon>
        <taxon>rosids</taxon>
        <taxon>fabids</taxon>
        <taxon>Fabales</taxon>
        <taxon>Fabaceae</taxon>
        <taxon>Papilionoideae</taxon>
        <taxon>50 kb inversion clade</taxon>
        <taxon>NPAAA clade</taxon>
        <taxon>Hologalegina</taxon>
        <taxon>IRL clade</taxon>
        <taxon>Trifolieae</taxon>
        <taxon>Trifolium</taxon>
    </lineage>
</organism>
<proteinExistence type="predicted"/>
<protein>
    <submittedName>
        <fullName evidence="1">Uncharacterized protein</fullName>
    </submittedName>
</protein>
<evidence type="ECO:0000313" key="1">
    <source>
        <dbReference type="EMBL" id="MCI54393.1"/>
    </source>
</evidence>
<dbReference type="Proteomes" id="UP000265520">
    <property type="component" value="Unassembled WGS sequence"/>
</dbReference>